<evidence type="ECO:0000313" key="2">
    <source>
        <dbReference type="EMBL" id="VTJ63993.1"/>
    </source>
</evidence>
<proteinExistence type="predicted"/>
<organism evidence="2 3">
    <name type="scientific">Marmota monax</name>
    <name type="common">Woodchuck</name>
    <dbReference type="NCBI Taxonomy" id="9995"/>
    <lineage>
        <taxon>Eukaryota</taxon>
        <taxon>Metazoa</taxon>
        <taxon>Chordata</taxon>
        <taxon>Craniata</taxon>
        <taxon>Vertebrata</taxon>
        <taxon>Euteleostomi</taxon>
        <taxon>Mammalia</taxon>
        <taxon>Eutheria</taxon>
        <taxon>Euarchontoglires</taxon>
        <taxon>Glires</taxon>
        <taxon>Rodentia</taxon>
        <taxon>Sciuromorpha</taxon>
        <taxon>Sciuridae</taxon>
        <taxon>Xerinae</taxon>
        <taxon>Marmotini</taxon>
        <taxon>Marmota</taxon>
    </lineage>
</organism>
<reference evidence="2" key="1">
    <citation type="submission" date="2019-04" db="EMBL/GenBank/DDBJ databases">
        <authorList>
            <person name="Alioto T."/>
            <person name="Alioto T."/>
        </authorList>
    </citation>
    <scope>NUCLEOTIDE SEQUENCE [LARGE SCALE GENOMIC DNA]</scope>
</reference>
<dbReference type="AlphaFoldDB" id="A0A5E4B2P1"/>
<comment type="caution">
    <text evidence="2">The sequence shown here is derived from an EMBL/GenBank/DDBJ whole genome shotgun (WGS) entry which is preliminary data.</text>
</comment>
<gene>
    <name evidence="2" type="ORF">MONAX_5E030351</name>
</gene>
<evidence type="ECO:0000313" key="3">
    <source>
        <dbReference type="Proteomes" id="UP000335636"/>
    </source>
</evidence>
<evidence type="ECO:0000256" key="1">
    <source>
        <dbReference type="SAM" id="MobiDB-lite"/>
    </source>
</evidence>
<accession>A0A5E4B2P1</accession>
<keyword evidence="3" id="KW-1185">Reference proteome</keyword>
<feature type="region of interest" description="Disordered" evidence="1">
    <location>
        <begin position="91"/>
        <end position="115"/>
    </location>
</feature>
<sequence length="181" mass="19195">MGQGPSSQHLPWCLSTIPAPTCQGPTSEDLRWKWASSTILLAYGQVAASAKAHILPWVDNILSRMIFYFRYSSWVVAGLLAGTSRALLHPQHSHRAQGSWHPQGGQPPPHSHQALPLAAPSSFSTVLQALGKTPPHSPGDFGGRGYGEADSSSAPAACNQAALPSTHWVPAMPQNLPQAVA</sequence>
<name>A0A5E4B2P1_MARMO</name>
<protein>
    <submittedName>
        <fullName evidence="2">Uncharacterized protein</fullName>
    </submittedName>
</protein>
<feature type="region of interest" description="Disordered" evidence="1">
    <location>
        <begin position="129"/>
        <end position="158"/>
    </location>
</feature>
<dbReference type="EMBL" id="CABDUW010000248">
    <property type="protein sequence ID" value="VTJ63993.1"/>
    <property type="molecule type" value="Genomic_DNA"/>
</dbReference>
<dbReference type="Proteomes" id="UP000335636">
    <property type="component" value="Unassembled WGS sequence"/>
</dbReference>